<dbReference type="GO" id="GO:0000432">
    <property type="term" value="P:positive regulation of transcription from RNA polymerase II promoter by glucose"/>
    <property type="evidence" value="ECO:0007669"/>
    <property type="project" value="TreeGrafter"/>
</dbReference>
<reference evidence="2 3" key="1">
    <citation type="journal article" date="2007" name="Proc. Natl. Acad. Sci. U.S.A.">
        <title>Independent sorting-out of thousands of duplicated gene pairs in two yeast species descended from a whole-genome duplication.</title>
        <authorList>
            <person name="Scannell D.R."/>
            <person name="Frank A.C."/>
            <person name="Conant G.C."/>
            <person name="Byrne K.P."/>
            <person name="Woolfit M."/>
            <person name="Wolfe K.H."/>
        </authorList>
    </citation>
    <scope>NUCLEOTIDE SEQUENCE [LARGE SCALE GENOMIC DNA]</scope>
    <source>
        <strain evidence="3">ATCC 22028 / DSM 70294 / BCRC 21397 / CBS 2163 / NBRC 10782 / NRRL Y-8283 / UCD 57-17</strain>
    </source>
</reference>
<organism evidence="3">
    <name type="scientific">Vanderwaltozyma polyspora (strain ATCC 22028 / DSM 70294 / BCRC 21397 / CBS 2163 / NBRC 10782 / NRRL Y-8283 / UCD 57-17)</name>
    <name type="common">Kluyveromyces polysporus</name>
    <dbReference type="NCBI Taxonomy" id="436907"/>
    <lineage>
        <taxon>Eukaryota</taxon>
        <taxon>Fungi</taxon>
        <taxon>Dikarya</taxon>
        <taxon>Ascomycota</taxon>
        <taxon>Saccharomycotina</taxon>
        <taxon>Saccharomycetes</taxon>
        <taxon>Saccharomycetales</taxon>
        <taxon>Saccharomycetaceae</taxon>
        <taxon>Vanderwaltozyma</taxon>
    </lineage>
</organism>
<evidence type="ECO:0008006" key="4">
    <source>
        <dbReference type="Google" id="ProtNLM"/>
    </source>
</evidence>
<feature type="compositionally biased region" description="Low complexity" evidence="1">
    <location>
        <begin position="359"/>
        <end position="382"/>
    </location>
</feature>
<dbReference type="Pfam" id="PF10330">
    <property type="entry name" value="Stb3"/>
    <property type="match status" value="1"/>
</dbReference>
<dbReference type="HOGENOM" id="CLU_039968_0_0_1"/>
<dbReference type="GO" id="GO:0005634">
    <property type="term" value="C:nucleus"/>
    <property type="evidence" value="ECO:0007669"/>
    <property type="project" value="TreeGrafter"/>
</dbReference>
<dbReference type="PANTHER" id="PTHR28164:SF1">
    <property type="entry name" value="PROTEIN STB3"/>
    <property type="match status" value="1"/>
</dbReference>
<accession>A7TRG0</accession>
<feature type="region of interest" description="Disordered" evidence="1">
    <location>
        <begin position="127"/>
        <end position="152"/>
    </location>
</feature>
<dbReference type="PANTHER" id="PTHR28164">
    <property type="entry name" value="PROTEIN STB3"/>
    <property type="match status" value="1"/>
</dbReference>
<dbReference type="OrthoDB" id="5391991at2759"/>
<name>A7TRG0_VANPO</name>
<gene>
    <name evidence="2" type="ORF">Kpol_397p8</name>
</gene>
<dbReference type="InParanoid" id="A7TRG0"/>
<dbReference type="RefSeq" id="XP_001643007.1">
    <property type="nucleotide sequence ID" value="XM_001642957.1"/>
</dbReference>
<protein>
    <recommendedName>
        <fullName evidence="4">Protein STB3</fullName>
    </recommendedName>
</protein>
<feature type="compositionally biased region" description="Polar residues" evidence="1">
    <location>
        <begin position="138"/>
        <end position="152"/>
    </location>
</feature>
<dbReference type="EMBL" id="DS480478">
    <property type="protein sequence ID" value="EDO15149.1"/>
    <property type="molecule type" value="Genomic_DNA"/>
</dbReference>
<dbReference type="InterPro" id="IPR018818">
    <property type="entry name" value="Stb3"/>
</dbReference>
<evidence type="ECO:0000256" key="1">
    <source>
        <dbReference type="SAM" id="MobiDB-lite"/>
    </source>
</evidence>
<evidence type="ECO:0000313" key="2">
    <source>
        <dbReference type="EMBL" id="EDO15149.1"/>
    </source>
</evidence>
<dbReference type="GeneID" id="5543207"/>
<dbReference type="AlphaFoldDB" id="A7TRG0"/>
<evidence type="ECO:0000313" key="3">
    <source>
        <dbReference type="Proteomes" id="UP000000267"/>
    </source>
</evidence>
<dbReference type="Proteomes" id="UP000000267">
    <property type="component" value="Unassembled WGS sequence"/>
</dbReference>
<dbReference type="PhylomeDB" id="A7TRG0"/>
<proteinExistence type="predicted"/>
<dbReference type="eggNOG" id="ENOG502QW7S">
    <property type="taxonomic scope" value="Eukaryota"/>
</dbReference>
<feature type="region of interest" description="Disordered" evidence="1">
    <location>
        <begin position="343"/>
        <end position="408"/>
    </location>
</feature>
<dbReference type="KEGG" id="vpo:Kpol_397p8"/>
<keyword evidence="3" id="KW-1185">Reference proteome</keyword>
<sequence length="519" mass="59798">MLITSNQENVRSLIKPLSTTSPAAIAAVQMVTPNKLSSLLLKRGPLAIRHITQTLSEEIPSFKDLSSSKQRRLIMSVMESGDESNNVVFEKIGWGQWNAKIVNENENFIDIRSLTNLNNAKIKDMISQESQKRRRKNNSNLQQQQTFTASSKNVSVTQLKNCINEIENSKNPTTIVEKEEIDDNKYSHNIKLIEQSSPKKRFKQLSCENGKHFNNDKDEDDDRVQNLPIDENKYDADVDLGDGEPVDDEDYEYDRNHNIKIHSRPFIKKEFEHEENNEIEDIDLYNIQNNLEFMPHVNPNAYYTFTNVSRVRKPTIVLSDSNLLSKDLEKAFLFQRKVKQLGKYQPNKNLTRKGHNRQHNSNTIPSNNNNNTNDNDNINNDNHNNEDKPKFYTTTSGTQKLSKRRLSISKESSIRSTLYFAKNKNKIKSKNNQSCLNNDIPRFHQVRKNIDTDINKSFHSETDEEDWATIGAISLRNPKKNELKLIADPKENEEDSNKNKNSVSFDENNAACLLLSLKS</sequence>
<dbReference type="GO" id="GO:0043565">
    <property type="term" value="F:sequence-specific DNA binding"/>
    <property type="evidence" value="ECO:0007669"/>
    <property type="project" value="TreeGrafter"/>
</dbReference>